<dbReference type="Proteomes" id="UP001159364">
    <property type="component" value="Linkage Group LG08"/>
</dbReference>
<proteinExistence type="predicted"/>
<dbReference type="PANTHER" id="PTHR22778:SF52">
    <property type="entry name" value="SERINE HYDROLASE FSH DOMAIN-CONTAINING PROTEIN"/>
    <property type="match status" value="1"/>
</dbReference>
<feature type="domain" description="Serine hydrolase" evidence="1">
    <location>
        <begin position="7"/>
        <end position="204"/>
    </location>
</feature>
<protein>
    <recommendedName>
        <fullName evidence="1">Serine hydrolase domain-containing protein</fullName>
    </recommendedName>
</protein>
<dbReference type="Pfam" id="PF03959">
    <property type="entry name" value="FSH1"/>
    <property type="match status" value="1"/>
</dbReference>
<dbReference type="PANTHER" id="PTHR22778">
    <property type="entry name" value="OVARIAN CANCER GENE-2 PROTEIN-RELATED"/>
    <property type="match status" value="1"/>
</dbReference>
<accession>A0AAV8U9G3</accession>
<dbReference type="InterPro" id="IPR005645">
    <property type="entry name" value="FSH-like_dom"/>
</dbReference>
<name>A0AAV8U9G3_9ROSI</name>
<dbReference type="EMBL" id="JAIWQS010000008">
    <property type="protein sequence ID" value="KAJ8899061.1"/>
    <property type="molecule type" value="Genomic_DNA"/>
</dbReference>
<dbReference type="Gene3D" id="3.40.50.1820">
    <property type="entry name" value="alpha/beta hydrolase"/>
    <property type="match status" value="1"/>
</dbReference>
<keyword evidence="3" id="KW-1185">Reference proteome</keyword>
<evidence type="ECO:0000313" key="2">
    <source>
        <dbReference type="EMBL" id="KAJ8899061.1"/>
    </source>
</evidence>
<comment type="caution">
    <text evidence="2">The sequence shown here is derived from an EMBL/GenBank/DDBJ whole genome shotgun (WGS) entry which is preliminary data.</text>
</comment>
<organism evidence="2 3">
    <name type="scientific">Erythroxylum novogranatense</name>
    <dbReference type="NCBI Taxonomy" id="1862640"/>
    <lineage>
        <taxon>Eukaryota</taxon>
        <taxon>Viridiplantae</taxon>
        <taxon>Streptophyta</taxon>
        <taxon>Embryophyta</taxon>
        <taxon>Tracheophyta</taxon>
        <taxon>Spermatophyta</taxon>
        <taxon>Magnoliopsida</taxon>
        <taxon>eudicotyledons</taxon>
        <taxon>Gunneridae</taxon>
        <taxon>Pentapetalae</taxon>
        <taxon>rosids</taxon>
        <taxon>fabids</taxon>
        <taxon>Malpighiales</taxon>
        <taxon>Erythroxylaceae</taxon>
        <taxon>Erythroxylum</taxon>
    </lineage>
</organism>
<gene>
    <name evidence="2" type="ORF">K2173_010214</name>
</gene>
<dbReference type="InterPro" id="IPR029058">
    <property type="entry name" value="AB_hydrolase_fold"/>
</dbReference>
<evidence type="ECO:0000259" key="1">
    <source>
        <dbReference type="Pfam" id="PF03959"/>
    </source>
</evidence>
<dbReference type="AlphaFoldDB" id="A0AAV8U9G3"/>
<reference evidence="2 3" key="1">
    <citation type="submission" date="2021-09" db="EMBL/GenBank/DDBJ databases">
        <title>Genomic insights and catalytic innovation underlie evolution of tropane alkaloids biosynthesis.</title>
        <authorList>
            <person name="Wang Y.-J."/>
            <person name="Tian T."/>
            <person name="Huang J.-P."/>
            <person name="Huang S.-X."/>
        </authorList>
    </citation>
    <scope>NUCLEOTIDE SEQUENCE [LARGE SCALE GENOMIC DNA]</scope>
    <source>
        <strain evidence="2">KIB-2018</strain>
        <tissue evidence="2">Leaf</tissue>
    </source>
</reference>
<sequence length="229" mass="25937">MGSEEQKKPRILCLHGFRNSGSILQKFIGKFPESVLQRLDLVFLDAPFPAEGKSGVEGIYDPPYYEWFQSNEDYTVYRNFEACLEYIEDYMIKHGPFDGVLGFSQGAMLTASLPGIQRDGVGLTRIPAIKFVIIISGVKFGGSKFETPEMAATAFSTPIELPSLHFTEEMDFMKEEGKLLIKSFVDPIVIHHSKGHTLPRLEPMKILIYCLSLKWAPLFEQMEKDLKFA</sequence>
<dbReference type="SUPFAM" id="SSF53474">
    <property type="entry name" value="alpha/beta-Hydrolases"/>
    <property type="match status" value="1"/>
</dbReference>
<evidence type="ECO:0000313" key="3">
    <source>
        <dbReference type="Proteomes" id="UP001159364"/>
    </source>
</evidence>